<dbReference type="GeneID" id="7805832"/>
<name>C3NCY9_SACI7</name>
<dbReference type="KEGG" id="siy:YG5714_0946"/>
<protein>
    <submittedName>
        <fullName evidence="1">Uncharacterized protein</fullName>
    </submittedName>
</protein>
<dbReference type="HOGENOM" id="CLU_1965668_0_0_2"/>
<dbReference type="RefSeq" id="WP_012715982.1">
    <property type="nucleotide sequence ID" value="NC_012622.1"/>
</dbReference>
<organism evidence="1 2">
    <name type="scientific">Saccharolobus islandicus (strain Y.G.57.14 / Yellowstone #1)</name>
    <name type="common">Sulfolobus islandicus</name>
    <dbReference type="NCBI Taxonomy" id="439386"/>
    <lineage>
        <taxon>Archaea</taxon>
        <taxon>Thermoproteota</taxon>
        <taxon>Thermoprotei</taxon>
        <taxon>Sulfolobales</taxon>
        <taxon>Sulfolobaceae</taxon>
        <taxon>Saccharolobus</taxon>
    </lineage>
</organism>
<gene>
    <name evidence="1" type="ordered locus">YG5714_0946</name>
</gene>
<dbReference type="EMBL" id="CP001403">
    <property type="protein sequence ID" value="ACP45217.1"/>
    <property type="molecule type" value="Genomic_DNA"/>
</dbReference>
<reference evidence="1 2" key="1">
    <citation type="journal article" date="2009" name="Proc. Natl. Acad. Sci. U.S.A.">
        <title>Biogeography of the Sulfolobus islandicus pan-genome.</title>
        <authorList>
            <person name="Reno M.L."/>
            <person name="Held N.L."/>
            <person name="Fields C.J."/>
            <person name="Burke P.V."/>
            <person name="Whitaker R.J."/>
        </authorList>
    </citation>
    <scope>NUCLEOTIDE SEQUENCE [LARGE SCALE GENOMIC DNA]</scope>
    <source>
        <strain evidence="2">Y.G.57.14 / Yellowstone #1</strain>
    </source>
</reference>
<dbReference type="Proteomes" id="UP000002308">
    <property type="component" value="Chromosome"/>
</dbReference>
<evidence type="ECO:0000313" key="1">
    <source>
        <dbReference type="EMBL" id="ACP45217.1"/>
    </source>
</evidence>
<sequence>MARRIKAIRATVSMKIALSHSLLALVNNYVKAIRFTLFWLKENVPNPNEKKVLGKVQTIELAKAISKTVTKIDDIQLGLDERKNVEKRKFYVLIGDNIEIGFYYNLYLPDGKRNGIVEMIPYYKQYK</sequence>
<evidence type="ECO:0000313" key="2">
    <source>
        <dbReference type="Proteomes" id="UP000002308"/>
    </source>
</evidence>
<proteinExistence type="predicted"/>
<accession>C3NCY9</accession>
<dbReference type="AlphaFoldDB" id="C3NCY9"/>